<organism evidence="1">
    <name type="scientific">Arundo donax</name>
    <name type="common">Giant reed</name>
    <name type="synonym">Donax arundinaceus</name>
    <dbReference type="NCBI Taxonomy" id="35708"/>
    <lineage>
        <taxon>Eukaryota</taxon>
        <taxon>Viridiplantae</taxon>
        <taxon>Streptophyta</taxon>
        <taxon>Embryophyta</taxon>
        <taxon>Tracheophyta</taxon>
        <taxon>Spermatophyta</taxon>
        <taxon>Magnoliopsida</taxon>
        <taxon>Liliopsida</taxon>
        <taxon>Poales</taxon>
        <taxon>Poaceae</taxon>
        <taxon>PACMAD clade</taxon>
        <taxon>Arundinoideae</taxon>
        <taxon>Arundineae</taxon>
        <taxon>Arundo</taxon>
    </lineage>
</organism>
<reference evidence="1" key="2">
    <citation type="journal article" date="2015" name="Data Brief">
        <title>Shoot transcriptome of the giant reed, Arundo donax.</title>
        <authorList>
            <person name="Barrero R.A."/>
            <person name="Guerrero F.D."/>
            <person name="Moolhuijzen P."/>
            <person name="Goolsby J.A."/>
            <person name="Tidwell J."/>
            <person name="Bellgard S.E."/>
            <person name="Bellgard M.I."/>
        </authorList>
    </citation>
    <scope>NUCLEOTIDE SEQUENCE</scope>
    <source>
        <tissue evidence="1">Shoot tissue taken approximately 20 cm above the soil surface</tissue>
    </source>
</reference>
<dbReference type="AlphaFoldDB" id="A0A0A9BQD2"/>
<dbReference type="EMBL" id="GBRH01233527">
    <property type="protein sequence ID" value="JAD64368.1"/>
    <property type="molecule type" value="Transcribed_RNA"/>
</dbReference>
<protein>
    <submittedName>
        <fullName evidence="1">Uncharacterized protein</fullName>
    </submittedName>
</protein>
<sequence length="30" mass="3375">MEIAAKSVQHFFDALMRDVVGAGQDLLKQR</sequence>
<evidence type="ECO:0000313" key="1">
    <source>
        <dbReference type="EMBL" id="JAD64368.1"/>
    </source>
</evidence>
<reference evidence="1" key="1">
    <citation type="submission" date="2014-09" db="EMBL/GenBank/DDBJ databases">
        <authorList>
            <person name="Magalhaes I.L.F."/>
            <person name="Oliveira U."/>
            <person name="Santos F.R."/>
            <person name="Vidigal T.H.D.A."/>
            <person name="Brescovit A.D."/>
            <person name="Santos A.J."/>
        </authorList>
    </citation>
    <scope>NUCLEOTIDE SEQUENCE</scope>
    <source>
        <tissue evidence="1">Shoot tissue taken approximately 20 cm above the soil surface</tissue>
    </source>
</reference>
<name>A0A0A9BQD2_ARUDO</name>
<accession>A0A0A9BQD2</accession>
<proteinExistence type="predicted"/>